<protein>
    <recommendedName>
        <fullName evidence="5">J domain-containing protein</fullName>
    </recommendedName>
</protein>
<feature type="compositionally biased region" description="Basic and acidic residues" evidence="2">
    <location>
        <begin position="371"/>
        <end position="395"/>
    </location>
</feature>
<evidence type="ECO:0000313" key="4">
    <source>
        <dbReference type="Proteomes" id="UP000235145"/>
    </source>
</evidence>
<keyword evidence="4" id="KW-1185">Reference proteome</keyword>
<feature type="compositionally biased region" description="Polar residues" evidence="2">
    <location>
        <begin position="694"/>
        <end position="708"/>
    </location>
</feature>
<feature type="compositionally biased region" description="Polar residues" evidence="2">
    <location>
        <begin position="402"/>
        <end position="414"/>
    </location>
</feature>
<feature type="region of interest" description="Disordered" evidence="2">
    <location>
        <begin position="625"/>
        <end position="729"/>
    </location>
</feature>
<dbReference type="GO" id="GO:0005737">
    <property type="term" value="C:cytoplasm"/>
    <property type="evidence" value="ECO:0000318"/>
    <property type="project" value="GO_Central"/>
</dbReference>
<feature type="compositionally biased region" description="Polar residues" evidence="2">
    <location>
        <begin position="191"/>
        <end position="210"/>
    </location>
</feature>
<gene>
    <name evidence="3" type="ORF">LSAT_V11C400203110</name>
</gene>
<feature type="region of interest" description="Disordered" evidence="2">
    <location>
        <begin position="250"/>
        <end position="452"/>
    </location>
</feature>
<dbReference type="InterPro" id="IPR036869">
    <property type="entry name" value="J_dom_sf"/>
</dbReference>
<feature type="compositionally biased region" description="Polar residues" evidence="2">
    <location>
        <begin position="865"/>
        <end position="874"/>
    </location>
</feature>
<dbReference type="PANTHER" id="PTHR23172">
    <property type="entry name" value="AUXILIN/CYCLIN G-ASSOCIATED KINASE-RELATED"/>
    <property type="match status" value="1"/>
</dbReference>
<feature type="compositionally biased region" description="Acidic residues" evidence="2">
    <location>
        <begin position="854"/>
        <end position="864"/>
    </location>
</feature>
<feature type="compositionally biased region" description="Polar residues" evidence="2">
    <location>
        <begin position="893"/>
        <end position="902"/>
    </location>
</feature>
<evidence type="ECO:0000256" key="2">
    <source>
        <dbReference type="SAM" id="MobiDB-lite"/>
    </source>
</evidence>
<dbReference type="GO" id="GO:0031982">
    <property type="term" value="C:vesicle"/>
    <property type="evidence" value="ECO:0000318"/>
    <property type="project" value="GO_Central"/>
</dbReference>
<accession>A0A9R1VSL9</accession>
<feature type="region of interest" description="Disordered" evidence="2">
    <location>
        <begin position="888"/>
        <end position="1018"/>
    </location>
</feature>
<dbReference type="GO" id="GO:0072583">
    <property type="term" value="P:clathrin-dependent endocytosis"/>
    <property type="evidence" value="ECO:0000318"/>
    <property type="project" value="GO_Central"/>
</dbReference>
<dbReference type="PANTHER" id="PTHR23172:SF70">
    <property type="entry name" value="DNAJ DOMAIN, CHAPERONE J-DOMAIN SUPERFAMILY"/>
    <property type="match status" value="1"/>
</dbReference>
<dbReference type="GO" id="GO:0030276">
    <property type="term" value="F:clathrin binding"/>
    <property type="evidence" value="ECO:0000318"/>
    <property type="project" value="GO_Central"/>
</dbReference>
<keyword evidence="1" id="KW-0175">Coiled coil</keyword>
<sequence>MESLSRPFHRRKLSNANSFSGKNAYDGVFSGHRPKFDGVPAVHVDEYREIFSSGQAASSIPVLDLSTLQESSDGSNLELGSTKPDYSKIFGGFRDEDIAVSYEELVARDKARARLSSSQSSQDLDDDLSNQSFDALKQFNMSYNKINPRSKDGLDGKTTTHVTQLHVVPGFTCFIDESASQLKKETKKQKSSVSNKVHSPEKQTSQTAVESKSEYHQDESLSDDKKIDLKSHSFKLSSPKMEIEKQKASIVNKVHSLEKKTAVESKGKDLQDDKKDNSKVSSLPIASAFNTKAASQTKMETEKKKSSETDNNVHPINFIKGDFPEKKAVESKSRNHQDESLSDDKKTDLKSQSSPKKEIEKQKASIPNEVHSLEKQTSETIIESKGKDHQDDKKVNLKSHNSKVSPSLTASATNGEPLLQSKKETDKKISSETDDDFLKKQTSQSAVESLSDDRFSKKFEADINLHSSSSSPPATSATNVNTWTWKSDTPGAFSSTCFDEELDVNSVAGASAAALRKAIEKAQESIRIAKEAVGRKKEGLKSFSSKSFKDSLKVKAARVENVSTGEEQKEKDNWIKEIFKARMANVSASQVSSNHKHGDTVVFSESTDDAKKVINEIHEKILETEKNSEIPMRSSHELKDDKIVYDSNEKAVEHATRSSEEIENESLKKDNQRPNGFFVLENIESKENKDEVGPSNSNKLPEETNNLALYQKVEEEEKKTSHDYDENGYEKRFSEALGLLENTKQEVVKHNEEVVIAEIHESNSDDEASEKVVEEEKEVKEESDTESHIEEEEEEEEEDNGEKFYDVCDVEIIENSSSDYDDAEESESIHSFHGVNRIEIDKEEACKIDQSDNNVEESSQEVDDVSNSSPQATLEDTEAIITEEKEIFETISDKQTQTASINNEDDDDDEVSHDMEEEEPELNDEKSESCSDRIHGMEIEVKECKETEETIKKEKEEEENNLQEESDSERPEVIFQMETGTSEEAKDMNDEAEARKEVEKEEEKKVEEVTNEERERERNRLVVERAIREARERSFNEARERAAVERATAEVRQRAMADVQEKAAMKASEIASKLKAERAAVERATAEARKRALEKAMSQKKVSESKTEVTDVRKTSSDLHISNGTSGESAQRSKAILEKHNRIKENVAKALAEKEKRDQLAQKEQAERSRIADNLDADIKRWSSGKEGNLRALLSTLQYILGPESGWQSVSLTEIITTSAVKKAYRKATLCVHPDKLQQRGASIQQKYICEKVFDLLKH</sequence>
<feature type="compositionally biased region" description="Basic and acidic residues" evidence="2">
    <location>
        <begin position="625"/>
        <end position="672"/>
    </location>
</feature>
<feature type="compositionally biased region" description="Basic and acidic residues" evidence="2">
    <location>
        <begin position="1101"/>
        <end position="1117"/>
    </location>
</feature>
<feature type="region of interest" description="Disordered" evidence="2">
    <location>
        <begin position="847"/>
        <end position="876"/>
    </location>
</feature>
<feature type="region of interest" description="Disordered" evidence="2">
    <location>
        <begin position="759"/>
        <end position="835"/>
    </location>
</feature>
<feature type="region of interest" description="Disordered" evidence="2">
    <location>
        <begin position="185"/>
        <end position="226"/>
    </location>
</feature>
<dbReference type="AlphaFoldDB" id="A0A9R1VSL9"/>
<evidence type="ECO:0000256" key="1">
    <source>
        <dbReference type="SAM" id="Coils"/>
    </source>
</evidence>
<feature type="compositionally biased region" description="Acidic residues" evidence="2">
    <location>
        <begin position="956"/>
        <end position="967"/>
    </location>
</feature>
<evidence type="ECO:0008006" key="5">
    <source>
        <dbReference type="Google" id="ProtNLM"/>
    </source>
</evidence>
<feature type="compositionally biased region" description="Basic and acidic residues" evidence="2">
    <location>
        <begin position="299"/>
        <end position="308"/>
    </location>
</feature>
<feature type="compositionally biased region" description="Basic and acidic residues" evidence="2">
    <location>
        <begin position="255"/>
        <end position="278"/>
    </location>
</feature>
<feature type="compositionally biased region" description="Basic and acidic residues" evidence="2">
    <location>
        <begin position="683"/>
        <end position="692"/>
    </location>
</feature>
<feature type="region of interest" description="Disordered" evidence="2">
    <location>
        <begin position="1095"/>
        <end position="1132"/>
    </location>
</feature>
<feature type="compositionally biased region" description="Basic and acidic residues" evidence="2">
    <location>
        <begin position="421"/>
        <end position="439"/>
    </location>
</feature>
<dbReference type="Gene3D" id="1.10.287.110">
    <property type="entry name" value="DnaJ domain"/>
    <property type="match status" value="1"/>
</dbReference>
<name>A0A9R1VSL9_LACSA</name>
<feature type="compositionally biased region" description="Basic and acidic residues" evidence="2">
    <location>
        <begin position="211"/>
        <end position="226"/>
    </location>
</feature>
<feature type="compositionally biased region" description="Basic and acidic residues" evidence="2">
    <location>
        <begin position="923"/>
        <end position="955"/>
    </location>
</feature>
<dbReference type="Proteomes" id="UP000235145">
    <property type="component" value="Unassembled WGS sequence"/>
</dbReference>
<feature type="compositionally biased region" description="Acidic residues" evidence="2">
    <location>
        <begin position="789"/>
        <end position="800"/>
    </location>
</feature>
<feature type="coiled-coil region" evidence="1">
    <location>
        <begin position="1137"/>
        <end position="1169"/>
    </location>
</feature>
<organism evidence="3 4">
    <name type="scientific">Lactuca sativa</name>
    <name type="common">Garden lettuce</name>
    <dbReference type="NCBI Taxonomy" id="4236"/>
    <lineage>
        <taxon>Eukaryota</taxon>
        <taxon>Viridiplantae</taxon>
        <taxon>Streptophyta</taxon>
        <taxon>Embryophyta</taxon>
        <taxon>Tracheophyta</taxon>
        <taxon>Spermatophyta</taxon>
        <taxon>Magnoliopsida</taxon>
        <taxon>eudicotyledons</taxon>
        <taxon>Gunneridae</taxon>
        <taxon>Pentapetalae</taxon>
        <taxon>asterids</taxon>
        <taxon>campanulids</taxon>
        <taxon>Asterales</taxon>
        <taxon>Asteraceae</taxon>
        <taxon>Cichorioideae</taxon>
        <taxon>Cichorieae</taxon>
        <taxon>Lactucinae</taxon>
        <taxon>Lactuca</taxon>
    </lineage>
</organism>
<feature type="compositionally biased region" description="Basic and acidic residues" evidence="2">
    <location>
        <begin position="712"/>
        <end position="729"/>
    </location>
</feature>
<evidence type="ECO:0000313" key="3">
    <source>
        <dbReference type="EMBL" id="KAJ0209933.1"/>
    </source>
</evidence>
<feature type="compositionally biased region" description="Basic and acidic residues" evidence="2">
    <location>
        <begin position="322"/>
        <end position="363"/>
    </location>
</feature>
<feature type="compositionally biased region" description="Acidic residues" evidence="2">
    <location>
        <begin position="903"/>
        <end position="922"/>
    </location>
</feature>
<feature type="compositionally biased region" description="Polar residues" evidence="2">
    <location>
        <begin position="1118"/>
        <end position="1132"/>
    </location>
</feature>
<dbReference type="GO" id="GO:0072318">
    <property type="term" value="P:clathrin coat disassembly"/>
    <property type="evidence" value="ECO:0000318"/>
    <property type="project" value="GO_Central"/>
</dbReference>
<proteinExistence type="predicted"/>
<feature type="compositionally biased region" description="Basic and acidic residues" evidence="2">
    <location>
        <begin position="759"/>
        <end position="788"/>
    </location>
</feature>
<reference evidence="3 4" key="1">
    <citation type="journal article" date="2017" name="Nat. Commun.">
        <title>Genome assembly with in vitro proximity ligation data and whole-genome triplication in lettuce.</title>
        <authorList>
            <person name="Reyes-Chin-Wo S."/>
            <person name="Wang Z."/>
            <person name="Yang X."/>
            <person name="Kozik A."/>
            <person name="Arikit S."/>
            <person name="Song C."/>
            <person name="Xia L."/>
            <person name="Froenicke L."/>
            <person name="Lavelle D.O."/>
            <person name="Truco M.J."/>
            <person name="Xia R."/>
            <person name="Zhu S."/>
            <person name="Xu C."/>
            <person name="Xu H."/>
            <person name="Xu X."/>
            <person name="Cox K."/>
            <person name="Korf I."/>
            <person name="Meyers B.C."/>
            <person name="Michelmore R.W."/>
        </authorList>
    </citation>
    <scope>NUCLEOTIDE SEQUENCE [LARGE SCALE GENOMIC DNA]</scope>
    <source>
        <strain evidence="4">cv. Salinas</strain>
        <tissue evidence="3">Seedlings</tissue>
    </source>
</reference>
<dbReference type="SUPFAM" id="SSF46565">
    <property type="entry name" value="Chaperone J-domain"/>
    <property type="match status" value="1"/>
</dbReference>
<dbReference type="EMBL" id="NBSK02000004">
    <property type="protein sequence ID" value="KAJ0209933.1"/>
    <property type="molecule type" value="Genomic_DNA"/>
</dbReference>
<comment type="caution">
    <text evidence="3">The sequence shown here is derived from an EMBL/GenBank/DDBJ whole genome shotgun (WGS) entry which is preliminary data.</text>
</comment>
<feature type="compositionally biased region" description="Basic and acidic residues" evidence="2">
    <location>
        <begin position="983"/>
        <end position="1018"/>
    </location>
</feature>